<evidence type="ECO:0000313" key="2">
    <source>
        <dbReference type="EMBL" id="KAF5549708.1"/>
    </source>
</evidence>
<protein>
    <submittedName>
        <fullName evidence="2">Serine threonine phosphatase 6 regulatory ankyrin repeat subunit A</fullName>
    </submittedName>
</protein>
<keyword evidence="3" id="KW-1185">Reference proteome</keyword>
<dbReference type="EMBL" id="JAAOAO010000294">
    <property type="protein sequence ID" value="KAF5549708.1"/>
    <property type="molecule type" value="Genomic_DNA"/>
</dbReference>
<sequence length="205" mass="23344">MDKRMNDQTTGSTHRTLVRALDYIYLMALDDENMAYGKTSNQEHDKVTKSKSNDSSAKTKSPSGPSSGGYQTLLDYISQLYPDVLRGLLTFYKLQARKDYFCDLGRRCEETESWPPGFGNEKEGLMKQIRFASLHNQASIIAPIDLRLIEGKDWKKRDIFGWTALQYAASCTEFIVLEECQHPILRSNQLPGCLKALLRQSHPQT</sequence>
<dbReference type="AlphaFoldDB" id="A0A8H5J8R8"/>
<reference evidence="2 3" key="1">
    <citation type="submission" date="2020-05" db="EMBL/GenBank/DDBJ databases">
        <title>Identification and distribution of gene clusters putatively required for synthesis of sphingolipid metabolism inhibitors in phylogenetically diverse species of the filamentous fungus Fusarium.</title>
        <authorList>
            <person name="Kim H.-S."/>
            <person name="Busman M."/>
            <person name="Brown D.W."/>
            <person name="Divon H."/>
            <person name="Uhlig S."/>
            <person name="Proctor R.H."/>
        </authorList>
    </citation>
    <scope>NUCLEOTIDE SEQUENCE [LARGE SCALE GENOMIC DNA]</scope>
    <source>
        <strain evidence="2 3">NRRL 25196</strain>
    </source>
</reference>
<proteinExistence type="predicted"/>
<gene>
    <name evidence="2" type="ORF">FNAPI_7960</name>
</gene>
<evidence type="ECO:0000256" key="1">
    <source>
        <dbReference type="SAM" id="MobiDB-lite"/>
    </source>
</evidence>
<feature type="compositionally biased region" description="Basic and acidic residues" evidence="1">
    <location>
        <begin position="41"/>
        <end position="52"/>
    </location>
</feature>
<feature type="compositionally biased region" description="Low complexity" evidence="1">
    <location>
        <begin position="55"/>
        <end position="67"/>
    </location>
</feature>
<evidence type="ECO:0000313" key="3">
    <source>
        <dbReference type="Proteomes" id="UP000574317"/>
    </source>
</evidence>
<feature type="region of interest" description="Disordered" evidence="1">
    <location>
        <begin position="38"/>
        <end position="67"/>
    </location>
</feature>
<organism evidence="2 3">
    <name type="scientific">Fusarium napiforme</name>
    <dbReference type="NCBI Taxonomy" id="42672"/>
    <lineage>
        <taxon>Eukaryota</taxon>
        <taxon>Fungi</taxon>
        <taxon>Dikarya</taxon>
        <taxon>Ascomycota</taxon>
        <taxon>Pezizomycotina</taxon>
        <taxon>Sordariomycetes</taxon>
        <taxon>Hypocreomycetidae</taxon>
        <taxon>Hypocreales</taxon>
        <taxon>Nectriaceae</taxon>
        <taxon>Fusarium</taxon>
        <taxon>Fusarium fujikuroi species complex</taxon>
    </lineage>
</organism>
<comment type="caution">
    <text evidence="2">The sequence shown here is derived from an EMBL/GenBank/DDBJ whole genome shotgun (WGS) entry which is preliminary data.</text>
</comment>
<accession>A0A8H5J8R8</accession>
<dbReference type="Proteomes" id="UP000574317">
    <property type="component" value="Unassembled WGS sequence"/>
</dbReference>
<name>A0A8H5J8R8_9HYPO</name>